<reference evidence="7 8" key="1">
    <citation type="journal article" date="2016" name="Nat. Commun.">
        <title>Thousands of microbial genomes shed light on interconnected biogeochemical processes in an aquifer system.</title>
        <authorList>
            <person name="Anantharaman K."/>
            <person name="Brown C.T."/>
            <person name="Hug L.A."/>
            <person name="Sharon I."/>
            <person name="Castelle C.J."/>
            <person name="Probst A.J."/>
            <person name="Thomas B.C."/>
            <person name="Singh A."/>
            <person name="Wilkins M.J."/>
            <person name="Karaoz U."/>
            <person name="Brodie E.L."/>
            <person name="Williams K.H."/>
            <person name="Hubbard S.S."/>
            <person name="Banfield J.F."/>
        </authorList>
    </citation>
    <scope>NUCLEOTIDE SEQUENCE [LARGE SCALE GENOMIC DNA]</scope>
</reference>
<accession>A0A1F4UA31</accession>
<comment type="similarity">
    <text evidence="2">Belongs to the class-V pyridoxal-phosphate-dependent aminotransferase family. Csd subfamily.</text>
</comment>
<feature type="domain" description="Aminotransferase class V" evidence="6">
    <location>
        <begin position="28"/>
        <end position="428"/>
    </location>
</feature>
<organism evidence="7 8">
    <name type="scientific">candidate division WOR-3 bacterium RBG_13_43_14</name>
    <dbReference type="NCBI Taxonomy" id="1802590"/>
    <lineage>
        <taxon>Bacteria</taxon>
        <taxon>Bacteria division WOR-3</taxon>
    </lineage>
</organism>
<dbReference type="PANTHER" id="PTHR43586:SF8">
    <property type="entry name" value="CYSTEINE DESULFURASE 1, CHLOROPLASTIC"/>
    <property type="match status" value="1"/>
</dbReference>
<dbReference type="PANTHER" id="PTHR43586">
    <property type="entry name" value="CYSTEINE DESULFURASE"/>
    <property type="match status" value="1"/>
</dbReference>
<dbReference type="InterPro" id="IPR020578">
    <property type="entry name" value="Aminotrans_V_PyrdxlP_BS"/>
</dbReference>
<dbReference type="EMBL" id="MEUM01000096">
    <property type="protein sequence ID" value="OGC41762.1"/>
    <property type="molecule type" value="Genomic_DNA"/>
</dbReference>
<dbReference type="PROSITE" id="PS00595">
    <property type="entry name" value="AA_TRANSFER_CLASS_5"/>
    <property type="match status" value="1"/>
</dbReference>
<evidence type="ECO:0000256" key="2">
    <source>
        <dbReference type="ARBA" id="ARBA00010447"/>
    </source>
</evidence>
<dbReference type="InterPro" id="IPR015424">
    <property type="entry name" value="PyrdxlP-dep_Trfase"/>
</dbReference>
<comment type="cofactor">
    <cofactor evidence="1 5">
        <name>pyridoxal 5'-phosphate</name>
        <dbReference type="ChEBI" id="CHEBI:597326"/>
    </cofactor>
</comment>
<keyword evidence="3" id="KW-0663">Pyridoxal phosphate</keyword>
<evidence type="ECO:0000256" key="4">
    <source>
        <dbReference type="ARBA" id="ARBA00050776"/>
    </source>
</evidence>
<evidence type="ECO:0000313" key="7">
    <source>
        <dbReference type="EMBL" id="OGC41762.1"/>
    </source>
</evidence>
<evidence type="ECO:0000313" key="8">
    <source>
        <dbReference type="Proteomes" id="UP000177025"/>
    </source>
</evidence>
<sequence>MTLKELQSKVAGHDLLVPLLNGSKQPYVYFDNASSTPTLIPVQETVKEFSDWYSNVHRGAGFKSQLSSWVFEESRRIIAEFVGADSTSCVIFCKNTTEAINKLARRFGYMAQLQSTEEPIILTSIMEHHSNELPWRKAGKVVHIGLNPDGTISQKDFDAKLNSYKGKAKLVAISAASNVTGYINPIHEYARKAHAIGAQIVIDAAQLVPHRPIDIKVKQNPEHLDYIAFSAHKMYAPYGVGVLVADPSVFECGDPEYVGGGTVDIVSLESAYWKDLPEREEAGTPDIVGVVALAKAIKLINEIGFDDIIDHETELTAYALSKFKQMPEIIVYGDSDPENARNRLGVIALNVKDLGHALTAAILSYEGGIGVRNGCFCAHPYVKCLLGVDETAASKVEAAILTRDRSQIPGTVRISFGIYNTKEEIDHLCDMLQIIVNKEYKGEYLIDKERGEYYPKG</sequence>
<dbReference type="InterPro" id="IPR000192">
    <property type="entry name" value="Aminotrans_V_dom"/>
</dbReference>
<dbReference type="SUPFAM" id="SSF53383">
    <property type="entry name" value="PLP-dependent transferases"/>
    <property type="match status" value="1"/>
</dbReference>
<gene>
    <name evidence="7" type="ORF">A2Y85_05295</name>
</gene>
<name>A0A1F4UA31_UNCW3</name>
<dbReference type="AlphaFoldDB" id="A0A1F4UA31"/>
<dbReference type="Gene3D" id="3.90.1150.10">
    <property type="entry name" value="Aspartate Aminotransferase, domain 1"/>
    <property type="match status" value="1"/>
</dbReference>
<feature type="non-terminal residue" evidence="7">
    <location>
        <position position="457"/>
    </location>
</feature>
<dbReference type="InterPro" id="IPR015421">
    <property type="entry name" value="PyrdxlP-dep_Trfase_major"/>
</dbReference>
<evidence type="ECO:0000256" key="5">
    <source>
        <dbReference type="RuleBase" id="RU004504"/>
    </source>
</evidence>
<evidence type="ECO:0000256" key="3">
    <source>
        <dbReference type="ARBA" id="ARBA00022898"/>
    </source>
</evidence>
<dbReference type="Proteomes" id="UP000177025">
    <property type="component" value="Unassembled WGS sequence"/>
</dbReference>
<proteinExistence type="inferred from homology"/>
<evidence type="ECO:0000259" key="6">
    <source>
        <dbReference type="Pfam" id="PF00266"/>
    </source>
</evidence>
<protein>
    <recommendedName>
        <fullName evidence="6">Aminotransferase class V domain-containing protein</fullName>
    </recommendedName>
</protein>
<comment type="catalytic activity">
    <reaction evidence="4">
        <text>(sulfur carrier)-H + L-cysteine = (sulfur carrier)-SH + L-alanine</text>
        <dbReference type="Rhea" id="RHEA:43892"/>
        <dbReference type="Rhea" id="RHEA-COMP:14737"/>
        <dbReference type="Rhea" id="RHEA-COMP:14739"/>
        <dbReference type="ChEBI" id="CHEBI:29917"/>
        <dbReference type="ChEBI" id="CHEBI:35235"/>
        <dbReference type="ChEBI" id="CHEBI:57972"/>
        <dbReference type="ChEBI" id="CHEBI:64428"/>
        <dbReference type="EC" id="2.8.1.7"/>
    </reaction>
</comment>
<dbReference type="InterPro" id="IPR015422">
    <property type="entry name" value="PyrdxlP-dep_Trfase_small"/>
</dbReference>
<dbReference type="GO" id="GO:0031071">
    <property type="term" value="F:cysteine desulfurase activity"/>
    <property type="evidence" value="ECO:0007669"/>
    <property type="project" value="UniProtKB-EC"/>
</dbReference>
<dbReference type="Gene3D" id="3.40.640.10">
    <property type="entry name" value="Type I PLP-dependent aspartate aminotransferase-like (Major domain)"/>
    <property type="match status" value="1"/>
</dbReference>
<comment type="caution">
    <text evidence="7">The sequence shown here is derived from an EMBL/GenBank/DDBJ whole genome shotgun (WGS) entry which is preliminary data.</text>
</comment>
<dbReference type="Pfam" id="PF00266">
    <property type="entry name" value="Aminotran_5"/>
    <property type="match status" value="1"/>
</dbReference>
<evidence type="ECO:0000256" key="1">
    <source>
        <dbReference type="ARBA" id="ARBA00001933"/>
    </source>
</evidence>